<reference evidence="3" key="1">
    <citation type="submission" date="2020-04" db="EMBL/GenBank/DDBJ databases">
        <title>Genome Assembly and Annotation of Botryosphaeria dothidea sdau 11-99, a Latent Pathogen of Apple Fruit Ring Rot in China.</title>
        <authorList>
            <person name="Yu C."/>
            <person name="Diao Y."/>
            <person name="Lu Q."/>
            <person name="Zhao J."/>
            <person name="Cui S."/>
            <person name="Peng C."/>
            <person name="He B."/>
            <person name="Liu H."/>
        </authorList>
    </citation>
    <scope>NUCLEOTIDE SEQUENCE [LARGE SCALE GENOMIC DNA]</scope>
    <source>
        <strain evidence="3">Sdau11-99</strain>
    </source>
</reference>
<dbReference type="PRINTS" id="PR00146">
    <property type="entry name" value="DHPICSNTHASE"/>
</dbReference>
<name>A0A8H4IMB1_9PEZI</name>
<evidence type="ECO:0000313" key="4">
    <source>
        <dbReference type="Proteomes" id="UP000572817"/>
    </source>
</evidence>
<evidence type="ECO:0000256" key="1">
    <source>
        <dbReference type="ARBA" id="ARBA00023239"/>
    </source>
</evidence>
<dbReference type="GO" id="GO:0008840">
    <property type="term" value="F:4-hydroxy-tetrahydrodipicolinate synthase activity"/>
    <property type="evidence" value="ECO:0007669"/>
    <property type="project" value="TreeGrafter"/>
</dbReference>
<dbReference type="PANTHER" id="PTHR12128:SF68">
    <property type="entry name" value="DIHYDRODIPICOLINATE SYNTHETASE"/>
    <property type="match status" value="1"/>
</dbReference>
<comment type="caution">
    <text evidence="3">The sequence shown here is derived from an EMBL/GenBank/DDBJ whole genome shotgun (WGS) entry which is preliminary data.</text>
</comment>
<dbReference type="SUPFAM" id="SSF51569">
    <property type="entry name" value="Aldolase"/>
    <property type="match status" value="1"/>
</dbReference>
<dbReference type="PANTHER" id="PTHR12128">
    <property type="entry name" value="DIHYDRODIPICOLINATE SYNTHASE"/>
    <property type="match status" value="1"/>
</dbReference>
<evidence type="ECO:0000313" key="3">
    <source>
        <dbReference type="EMBL" id="KAF4302618.1"/>
    </source>
</evidence>
<dbReference type="InterPro" id="IPR020624">
    <property type="entry name" value="Schiff_base-form_aldolases_CS"/>
</dbReference>
<dbReference type="Gene3D" id="3.20.20.70">
    <property type="entry name" value="Aldolase class I"/>
    <property type="match status" value="1"/>
</dbReference>
<accession>A0A8H4IMB1</accession>
<dbReference type="Proteomes" id="UP000572817">
    <property type="component" value="Unassembled WGS sequence"/>
</dbReference>
<protein>
    <recommendedName>
        <fullName evidence="5">Dihydrodipicolinate synthetase family protein</fullName>
    </recommendedName>
</protein>
<sequence>MVSSPPKGIYVPVPTFFASKTASNYNPTSPPVDVVTQSAHAVYLAKAGIRGLVILGSTGEAVHITSEERRAVLSGVRAELTKAGFADYPIVAGTATQSIDETVQQLKEAQEAGAQWGMVLAPGYFAGAVSQDGIVTWFEAVADRSPIPVLVYHYPGVSNNIAIAPETMIKLAQHPNIVGCKLSHGNLDDLGLIALSPKVDHQKFRTFTGLGQVLLPVLTLNGAGAIDGLASMFPKTVVRIFNLFEKDSLAALTELRVLQQKVAAGEKMVGKWGVIGVKEGISRLRGFGDRDGGRVPLQGGYPAGDAEWAKWTGVLDELEAVEKSL</sequence>
<dbReference type="OrthoDB" id="191315at2759"/>
<dbReference type="AlphaFoldDB" id="A0A8H4IMB1"/>
<dbReference type="InterPro" id="IPR002220">
    <property type="entry name" value="DapA-like"/>
</dbReference>
<dbReference type="Pfam" id="PF00701">
    <property type="entry name" value="DHDPS"/>
    <property type="match status" value="1"/>
</dbReference>
<dbReference type="EMBL" id="WWBZ02000073">
    <property type="protein sequence ID" value="KAF4302618.1"/>
    <property type="molecule type" value="Genomic_DNA"/>
</dbReference>
<keyword evidence="2" id="KW-0704">Schiff base</keyword>
<gene>
    <name evidence="3" type="ORF">GTA08_BOTSDO09687</name>
</gene>
<dbReference type="PROSITE" id="PS00665">
    <property type="entry name" value="DHDPS_1"/>
    <property type="match status" value="1"/>
</dbReference>
<evidence type="ECO:0008006" key="5">
    <source>
        <dbReference type="Google" id="ProtNLM"/>
    </source>
</evidence>
<organism evidence="3 4">
    <name type="scientific">Botryosphaeria dothidea</name>
    <dbReference type="NCBI Taxonomy" id="55169"/>
    <lineage>
        <taxon>Eukaryota</taxon>
        <taxon>Fungi</taxon>
        <taxon>Dikarya</taxon>
        <taxon>Ascomycota</taxon>
        <taxon>Pezizomycotina</taxon>
        <taxon>Dothideomycetes</taxon>
        <taxon>Dothideomycetes incertae sedis</taxon>
        <taxon>Botryosphaeriales</taxon>
        <taxon>Botryosphaeriaceae</taxon>
        <taxon>Botryosphaeria</taxon>
    </lineage>
</organism>
<keyword evidence="4" id="KW-1185">Reference proteome</keyword>
<dbReference type="CDD" id="cd00408">
    <property type="entry name" value="DHDPS-like"/>
    <property type="match status" value="1"/>
</dbReference>
<keyword evidence="1" id="KW-0456">Lyase</keyword>
<evidence type="ECO:0000256" key="2">
    <source>
        <dbReference type="ARBA" id="ARBA00023270"/>
    </source>
</evidence>
<proteinExistence type="predicted"/>
<dbReference type="SMART" id="SM01130">
    <property type="entry name" value="DHDPS"/>
    <property type="match status" value="1"/>
</dbReference>
<dbReference type="InterPro" id="IPR013785">
    <property type="entry name" value="Aldolase_TIM"/>
</dbReference>